<evidence type="ECO:0000313" key="2">
    <source>
        <dbReference type="Proteomes" id="UP000324222"/>
    </source>
</evidence>
<protein>
    <submittedName>
        <fullName evidence="1">Uncharacterized protein</fullName>
    </submittedName>
</protein>
<dbReference type="EMBL" id="VSRR010017383">
    <property type="protein sequence ID" value="MPC60308.1"/>
    <property type="molecule type" value="Genomic_DNA"/>
</dbReference>
<name>A0A5B7GTG3_PORTR</name>
<organism evidence="1 2">
    <name type="scientific">Portunus trituberculatus</name>
    <name type="common">Swimming crab</name>
    <name type="synonym">Neptunus trituberculatus</name>
    <dbReference type="NCBI Taxonomy" id="210409"/>
    <lineage>
        <taxon>Eukaryota</taxon>
        <taxon>Metazoa</taxon>
        <taxon>Ecdysozoa</taxon>
        <taxon>Arthropoda</taxon>
        <taxon>Crustacea</taxon>
        <taxon>Multicrustacea</taxon>
        <taxon>Malacostraca</taxon>
        <taxon>Eumalacostraca</taxon>
        <taxon>Eucarida</taxon>
        <taxon>Decapoda</taxon>
        <taxon>Pleocyemata</taxon>
        <taxon>Brachyura</taxon>
        <taxon>Eubrachyura</taxon>
        <taxon>Portunoidea</taxon>
        <taxon>Portunidae</taxon>
        <taxon>Portuninae</taxon>
        <taxon>Portunus</taxon>
    </lineage>
</organism>
<keyword evidence="2" id="KW-1185">Reference proteome</keyword>
<gene>
    <name evidence="1" type="ORF">E2C01_054349</name>
</gene>
<reference evidence="1 2" key="1">
    <citation type="submission" date="2019-05" db="EMBL/GenBank/DDBJ databases">
        <title>Another draft genome of Portunus trituberculatus and its Hox gene families provides insights of decapod evolution.</title>
        <authorList>
            <person name="Jeong J.-H."/>
            <person name="Song I."/>
            <person name="Kim S."/>
            <person name="Choi T."/>
            <person name="Kim D."/>
            <person name="Ryu S."/>
            <person name="Kim W."/>
        </authorList>
    </citation>
    <scope>NUCLEOTIDE SEQUENCE [LARGE SCALE GENOMIC DNA]</scope>
    <source>
        <tissue evidence="1">Muscle</tissue>
    </source>
</reference>
<proteinExistence type="predicted"/>
<sequence length="106" mass="11792">MQQPVLFENTPVLDGLVENKTQTNSPGISTNAPHIALSESKKRPCSFILDSVFGRSWKVAPDVLPQDAGFWKPGASTTRMELEVWADVEMHLREREIQCCGVPVII</sequence>
<accession>A0A5B7GTG3</accession>
<dbReference type="AlphaFoldDB" id="A0A5B7GTG3"/>
<comment type="caution">
    <text evidence="1">The sequence shown here is derived from an EMBL/GenBank/DDBJ whole genome shotgun (WGS) entry which is preliminary data.</text>
</comment>
<evidence type="ECO:0000313" key="1">
    <source>
        <dbReference type="EMBL" id="MPC60308.1"/>
    </source>
</evidence>
<dbReference type="Proteomes" id="UP000324222">
    <property type="component" value="Unassembled WGS sequence"/>
</dbReference>